<evidence type="ECO:0008006" key="4">
    <source>
        <dbReference type="Google" id="ProtNLM"/>
    </source>
</evidence>
<evidence type="ECO:0000256" key="1">
    <source>
        <dbReference type="SAM" id="MobiDB-lite"/>
    </source>
</evidence>
<organism evidence="2 3">
    <name type="scientific">Actinomadura violacea</name>
    <dbReference type="NCBI Taxonomy" id="2819934"/>
    <lineage>
        <taxon>Bacteria</taxon>
        <taxon>Bacillati</taxon>
        <taxon>Actinomycetota</taxon>
        <taxon>Actinomycetes</taxon>
        <taxon>Streptosporangiales</taxon>
        <taxon>Thermomonosporaceae</taxon>
        <taxon>Actinomadura</taxon>
    </lineage>
</organism>
<reference evidence="2 3" key="1">
    <citation type="submission" date="2021-03" db="EMBL/GenBank/DDBJ databases">
        <title>Actinomadura violae sp. nov., isolated from lichen in Thailand.</title>
        <authorList>
            <person name="Kanchanasin P."/>
            <person name="Saeng-In P."/>
            <person name="Phongsopitanun W."/>
            <person name="Yuki M."/>
            <person name="Kudo T."/>
            <person name="Ohkuma M."/>
            <person name="Tanasupawat S."/>
        </authorList>
    </citation>
    <scope>NUCLEOTIDE SEQUENCE [LARGE SCALE GENOMIC DNA]</scope>
    <source>
        <strain evidence="2 3">LCR2-06</strain>
    </source>
</reference>
<sequence length="248" mass="25036">MVVALACAGTLTACGDASGVAEPPHSLKPGGSTTTPAKDSPRGEHLVLRMRKSGGMAGLGGPGGLPDFSLYSTGRALVASQGKLTEYRLKPAAVNRLLAEARAAGLGRSHTVGPGKVSDAFILEFTMGGAHSSIAQPGSRPDPALTFQKRLDPSTWATSDLASGPAPFKPSKVAVLASQGAVADGPVKTWPLAPLGKGAQVGAAVCTVAAPAKIPAAGPNTAWRSGGATYTVRVRPLLPDERSCADLR</sequence>
<name>A0ABS3RQK9_9ACTN</name>
<proteinExistence type="predicted"/>
<protein>
    <recommendedName>
        <fullName evidence="4">Lipoprotein</fullName>
    </recommendedName>
</protein>
<evidence type="ECO:0000313" key="2">
    <source>
        <dbReference type="EMBL" id="MBO2459034.1"/>
    </source>
</evidence>
<comment type="caution">
    <text evidence="2">The sequence shown here is derived from an EMBL/GenBank/DDBJ whole genome shotgun (WGS) entry which is preliminary data.</text>
</comment>
<feature type="region of interest" description="Disordered" evidence="1">
    <location>
        <begin position="18"/>
        <end position="43"/>
    </location>
</feature>
<accession>A0ABS3RQK9</accession>
<dbReference type="EMBL" id="JAGEPF010000009">
    <property type="protein sequence ID" value="MBO2459034.1"/>
    <property type="molecule type" value="Genomic_DNA"/>
</dbReference>
<keyword evidence="3" id="KW-1185">Reference proteome</keyword>
<evidence type="ECO:0000313" key="3">
    <source>
        <dbReference type="Proteomes" id="UP000680206"/>
    </source>
</evidence>
<dbReference type="RefSeq" id="WP_208241305.1">
    <property type="nucleotide sequence ID" value="NZ_JAGEPF010000009.1"/>
</dbReference>
<gene>
    <name evidence="2" type="ORF">J4709_15745</name>
</gene>
<dbReference type="Proteomes" id="UP000680206">
    <property type="component" value="Unassembled WGS sequence"/>
</dbReference>